<dbReference type="Pfam" id="PF04851">
    <property type="entry name" value="ResIII"/>
    <property type="match status" value="1"/>
</dbReference>
<organism evidence="6 7">
    <name type="scientific">[Eubacterium] hominis</name>
    <dbReference type="NCBI Taxonomy" id="2764325"/>
    <lineage>
        <taxon>Bacteria</taxon>
        <taxon>Bacillati</taxon>
        <taxon>Bacillota</taxon>
        <taxon>Erysipelotrichia</taxon>
        <taxon>Erysipelotrichales</taxon>
        <taxon>Erysipelotrichaceae</taxon>
        <taxon>Amedibacillus</taxon>
    </lineage>
</organism>
<evidence type="ECO:0000256" key="2">
    <source>
        <dbReference type="ARBA" id="ARBA00022840"/>
    </source>
</evidence>
<dbReference type="PROSITE" id="PS51194">
    <property type="entry name" value="HELICASE_CTER"/>
    <property type="match status" value="1"/>
</dbReference>
<dbReference type="PANTHER" id="PTHR30580:SF1">
    <property type="entry name" value="COMF OPERON PROTEIN 1"/>
    <property type="match status" value="1"/>
</dbReference>
<keyword evidence="2" id="KW-0067">ATP-binding</keyword>
<dbReference type="EMBL" id="CP060636">
    <property type="protein sequence ID" value="QNM12539.1"/>
    <property type="molecule type" value="Genomic_DNA"/>
</dbReference>
<dbReference type="AlphaFoldDB" id="A0A7G9GP07"/>
<evidence type="ECO:0000259" key="4">
    <source>
        <dbReference type="PROSITE" id="PS51192"/>
    </source>
</evidence>
<feature type="domain" description="Helicase ATP-binding" evidence="4">
    <location>
        <begin position="70"/>
        <end position="219"/>
    </location>
</feature>
<dbReference type="Pfam" id="PF00271">
    <property type="entry name" value="Helicase_C"/>
    <property type="match status" value="1"/>
</dbReference>
<evidence type="ECO:0000313" key="6">
    <source>
        <dbReference type="EMBL" id="QNM12539.1"/>
    </source>
</evidence>
<dbReference type="InterPro" id="IPR006935">
    <property type="entry name" value="Helicase/UvrB_N"/>
</dbReference>
<dbReference type="Gene3D" id="3.40.50.300">
    <property type="entry name" value="P-loop containing nucleotide triphosphate hydrolases"/>
    <property type="match status" value="2"/>
</dbReference>
<keyword evidence="7" id="KW-1185">Reference proteome</keyword>
<dbReference type="PANTHER" id="PTHR30580">
    <property type="entry name" value="PRIMOSOMAL PROTEIN N"/>
    <property type="match status" value="1"/>
</dbReference>
<dbReference type="SMART" id="SM00487">
    <property type="entry name" value="DEXDc"/>
    <property type="match status" value="1"/>
</dbReference>
<dbReference type="GO" id="GO:0006310">
    <property type="term" value="P:DNA recombination"/>
    <property type="evidence" value="ECO:0007669"/>
    <property type="project" value="TreeGrafter"/>
</dbReference>
<evidence type="ECO:0000313" key="7">
    <source>
        <dbReference type="Proteomes" id="UP000515856"/>
    </source>
</evidence>
<dbReference type="Proteomes" id="UP000515856">
    <property type="component" value="Chromosome"/>
</dbReference>
<dbReference type="SMART" id="SM00490">
    <property type="entry name" value="HELICc"/>
    <property type="match status" value="1"/>
</dbReference>
<sequence>MKCLRCGNTDPVYFYQDQDVWYCRKCIAFGRVNVNELPPRKQYQRKRHTCHPQLKYPLTPAQKKASDELRRNLTLKQDSLVFACCGAGKTEIVMEAIADYLAMGKKVGFAISRRQVVLEIAERMQEAFPSLSVIAVCEGYTDIVDGDLIICTMHQLYRYHQTFDLLIMDEVDAFPYRGNAILKAIAMHACVGEKIYLTATPDDEMRKEVSAHHLNMVELFQRPHGYPLIVPEVKRGYSWMQITYLLLFLKSQRKAKIQTLVFVPTIRIAHRLTRFLSLKYACCAFTSKTENKEKIIKEFHEGAYEFLVATTVLERGITIKGIYVVILFADHPVFNEASLIQMIGRVGRSIEMPTGKGLFLCKRKTKDITQCITSLRKMNEGG</sequence>
<dbReference type="InterPro" id="IPR014001">
    <property type="entry name" value="Helicase_ATP-bd"/>
</dbReference>
<keyword evidence="1" id="KW-0547">Nucleotide-binding</keyword>
<dbReference type="GO" id="GO:0006270">
    <property type="term" value="P:DNA replication initiation"/>
    <property type="evidence" value="ECO:0007669"/>
    <property type="project" value="TreeGrafter"/>
</dbReference>
<accession>A0A7G9GP07</accession>
<reference evidence="6 7" key="1">
    <citation type="submission" date="2020-08" db="EMBL/GenBank/DDBJ databases">
        <authorList>
            <person name="Liu C."/>
            <person name="Sun Q."/>
        </authorList>
    </citation>
    <scope>NUCLEOTIDE SEQUENCE [LARGE SCALE GENOMIC DNA]</scope>
    <source>
        <strain evidence="6 7">NSJ-61</strain>
    </source>
</reference>
<dbReference type="GO" id="GO:0043138">
    <property type="term" value="F:3'-5' DNA helicase activity"/>
    <property type="evidence" value="ECO:0007669"/>
    <property type="project" value="TreeGrafter"/>
</dbReference>
<keyword evidence="6" id="KW-0347">Helicase</keyword>
<dbReference type="InterPro" id="IPR001650">
    <property type="entry name" value="Helicase_C-like"/>
</dbReference>
<name>A0A7G9GP07_9FIRM</name>
<evidence type="ECO:0000259" key="5">
    <source>
        <dbReference type="PROSITE" id="PS51194"/>
    </source>
</evidence>
<feature type="domain" description="Helicase C-terminal" evidence="5">
    <location>
        <begin position="241"/>
        <end position="382"/>
    </location>
</feature>
<dbReference type="InterPro" id="IPR027417">
    <property type="entry name" value="P-loop_NTPase"/>
</dbReference>
<proteinExistence type="predicted"/>
<dbReference type="KEGG" id="ehn:H9Q80_00855"/>
<dbReference type="GO" id="GO:0005524">
    <property type="term" value="F:ATP binding"/>
    <property type="evidence" value="ECO:0007669"/>
    <property type="project" value="UniProtKB-KW"/>
</dbReference>
<dbReference type="PROSITE" id="PS51192">
    <property type="entry name" value="HELICASE_ATP_BIND_1"/>
    <property type="match status" value="1"/>
</dbReference>
<dbReference type="GO" id="GO:0003677">
    <property type="term" value="F:DNA binding"/>
    <property type="evidence" value="ECO:0007669"/>
    <property type="project" value="UniProtKB-KW"/>
</dbReference>
<evidence type="ECO:0000256" key="1">
    <source>
        <dbReference type="ARBA" id="ARBA00022741"/>
    </source>
</evidence>
<dbReference type="GO" id="GO:0016787">
    <property type="term" value="F:hydrolase activity"/>
    <property type="evidence" value="ECO:0007669"/>
    <property type="project" value="InterPro"/>
</dbReference>
<evidence type="ECO:0000256" key="3">
    <source>
        <dbReference type="ARBA" id="ARBA00023125"/>
    </source>
</evidence>
<dbReference type="SUPFAM" id="SSF52540">
    <property type="entry name" value="P-loop containing nucleoside triphosphate hydrolases"/>
    <property type="match status" value="1"/>
</dbReference>
<dbReference type="RefSeq" id="WP_117536265.1">
    <property type="nucleotide sequence ID" value="NZ_CP060636.1"/>
</dbReference>
<gene>
    <name evidence="6" type="ORF">H9Q80_00855</name>
</gene>
<keyword evidence="6" id="KW-0378">Hydrolase</keyword>
<keyword evidence="3" id="KW-0238">DNA-binding</keyword>
<dbReference type="GO" id="GO:0006302">
    <property type="term" value="P:double-strand break repair"/>
    <property type="evidence" value="ECO:0007669"/>
    <property type="project" value="TreeGrafter"/>
</dbReference>
<protein>
    <submittedName>
        <fullName evidence="6">DEAD/DEAH box helicase family protein</fullName>
    </submittedName>
</protein>